<reference evidence="3 4" key="1">
    <citation type="submission" date="2019-02" db="EMBL/GenBank/DDBJ databases">
        <title>Halieaceae_genomes.</title>
        <authorList>
            <person name="Li S.-H."/>
        </authorList>
    </citation>
    <scope>NUCLEOTIDE SEQUENCE [LARGE SCALE GENOMIC DNA]</scope>
    <source>
        <strain evidence="3 4">JH123</strain>
    </source>
</reference>
<evidence type="ECO:0000313" key="4">
    <source>
        <dbReference type="Proteomes" id="UP001317963"/>
    </source>
</evidence>
<organism evidence="3 4">
    <name type="scientific">Candidatus Paraluminiphilus aquimaris</name>
    <dbReference type="NCBI Taxonomy" id="2518994"/>
    <lineage>
        <taxon>Bacteria</taxon>
        <taxon>Pseudomonadati</taxon>
        <taxon>Pseudomonadota</taxon>
        <taxon>Gammaproteobacteria</taxon>
        <taxon>Cellvibrionales</taxon>
        <taxon>Halieaceae</taxon>
        <taxon>Candidatus Paraluminiphilus</taxon>
    </lineage>
</organism>
<dbReference type="InterPro" id="IPR001853">
    <property type="entry name" value="DSBA-like_thioredoxin_dom"/>
</dbReference>
<dbReference type="EC" id="5.99.1.4" evidence="1"/>
<evidence type="ECO:0000259" key="2">
    <source>
        <dbReference type="Pfam" id="PF01323"/>
    </source>
</evidence>
<dbReference type="PANTHER" id="PTHR42943:SF2">
    <property type="entry name" value="GLUTATHIONE S-TRANSFERASE KAPPA 1"/>
    <property type="match status" value="1"/>
</dbReference>
<dbReference type="PIRSF" id="PIRSF006386">
    <property type="entry name" value="HCCAis_GSTk"/>
    <property type="match status" value="1"/>
</dbReference>
<dbReference type="PANTHER" id="PTHR42943">
    <property type="entry name" value="GLUTATHIONE S-TRANSFERASE KAPPA"/>
    <property type="match status" value="1"/>
</dbReference>
<comment type="similarity">
    <text evidence="1">Belongs to the GST superfamily. NadH family.</text>
</comment>
<dbReference type="SUPFAM" id="SSF52833">
    <property type="entry name" value="Thioredoxin-like"/>
    <property type="match status" value="1"/>
</dbReference>
<dbReference type="Proteomes" id="UP001317963">
    <property type="component" value="Chromosome"/>
</dbReference>
<gene>
    <name evidence="3" type="ORF">E0F26_01000</name>
</gene>
<dbReference type="InterPro" id="IPR014440">
    <property type="entry name" value="HCCAis_GSTk"/>
</dbReference>
<protein>
    <recommendedName>
        <fullName evidence="1">2-hydroxychromene-2-carboxylate isomerase</fullName>
        <ecNumber evidence="1">5.99.1.4</ecNumber>
    </recommendedName>
</protein>
<evidence type="ECO:0000256" key="1">
    <source>
        <dbReference type="PIRNR" id="PIRNR006386"/>
    </source>
</evidence>
<sequence length="202" mass="22697">MSKTIEFIFDFGSPNAYLSYFTVKDVAQRTGATLEITPCLLGGIFKSTNNQPPMMNFAGVAGKNAMFMREMERYCDRHGFTKFTMNPHFPVNTLLLMRACVAYGRDNDVTAYVEAGVKMMWENGLKMDDPEVFVKAFNDAGFDGQGLLEATQDPEVKAALVANTQGAVDRGVFGIPAFFVGDEQFFGKDHIEEMEWWIQHRV</sequence>
<dbReference type="Gene3D" id="3.40.30.10">
    <property type="entry name" value="Glutaredoxin"/>
    <property type="match status" value="1"/>
</dbReference>
<keyword evidence="4" id="KW-1185">Reference proteome</keyword>
<dbReference type="GO" id="GO:0016853">
    <property type="term" value="F:isomerase activity"/>
    <property type="evidence" value="ECO:0007669"/>
    <property type="project" value="UniProtKB-KW"/>
</dbReference>
<dbReference type="Pfam" id="PF01323">
    <property type="entry name" value="DSBA"/>
    <property type="match status" value="1"/>
</dbReference>
<dbReference type="RefSeq" id="WP_279242177.1">
    <property type="nucleotide sequence ID" value="NZ_CP036501.1"/>
</dbReference>
<name>A0ABY6Q533_9GAMM</name>
<comment type="catalytic activity">
    <reaction evidence="1">
        <text>2-hydroxychromene-2-carboxylate = (3E)-4-(2-hydroxyphenyl)-2-oxobut-3-enoate</text>
        <dbReference type="Rhea" id="RHEA:27401"/>
        <dbReference type="ChEBI" id="CHEBI:59350"/>
        <dbReference type="ChEBI" id="CHEBI:59353"/>
        <dbReference type="EC" id="5.99.1.4"/>
    </reaction>
</comment>
<dbReference type="InterPro" id="IPR051924">
    <property type="entry name" value="GST_Kappa/NadH"/>
</dbReference>
<dbReference type="CDD" id="cd03022">
    <property type="entry name" value="DsbA_HCCA_Iso"/>
    <property type="match status" value="1"/>
</dbReference>
<dbReference type="EMBL" id="CP036501">
    <property type="protein sequence ID" value="UZP73398.1"/>
    <property type="molecule type" value="Genomic_DNA"/>
</dbReference>
<accession>A0ABY6Q533</accession>
<keyword evidence="1 3" id="KW-0413">Isomerase</keyword>
<evidence type="ECO:0000313" key="3">
    <source>
        <dbReference type="EMBL" id="UZP73398.1"/>
    </source>
</evidence>
<dbReference type="InterPro" id="IPR044087">
    <property type="entry name" value="NahD-like"/>
</dbReference>
<proteinExistence type="inferred from homology"/>
<feature type="domain" description="DSBA-like thioredoxin" evidence="2">
    <location>
        <begin position="4"/>
        <end position="195"/>
    </location>
</feature>
<dbReference type="InterPro" id="IPR036249">
    <property type="entry name" value="Thioredoxin-like_sf"/>
</dbReference>